<proteinExistence type="predicted"/>
<dbReference type="AlphaFoldDB" id="A0AAU9ICF8"/>
<gene>
    <name evidence="1" type="ORF">BSTOLATCC_MIC2769</name>
</gene>
<evidence type="ECO:0000313" key="2">
    <source>
        <dbReference type="Proteomes" id="UP001162131"/>
    </source>
</evidence>
<comment type="caution">
    <text evidence="1">The sequence shown here is derived from an EMBL/GenBank/DDBJ whole genome shotgun (WGS) entry which is preliminary data.</text>
</comment>
<dbReference type="EMBL" id="CAJZBQ010000003">
    <property type="protein sequence ID" value="CAG9311066.1"/>
    <property type="molecule type" value="Genomic_DNA"/>
</dbReference>
<dbReference type="Proteomes" id="UP001162131">
    <property type="component" value="Unassembled WGS sequence"/>
</dbReference>
<sequence>METKNVNLPEDTTSYYKNDEEENELDELDFMTELEKLRPLMEGKIINTEGDIVNVEIEEENEGKEENNGEVEEEYELDNLDFMAELEKLRPLMDGKIISLDGDIIDISNK</sequence>
<reference evidence="1" key="1">
    <citation type="submission" date="2021-09" db="EMBL/GenBank/DDBJ databases">
        <authorList>
            <consortium name="AG Swart"/>
            <person name="Singh M."/>
            <person name="Singh A."/>
            <person name="Seah K."/>
            <person name="Emmerich C."/>
        </authorList>
    </citation>
    <scope>NUCLEOTIDE SEQUENCE</scope>
    <source>
        <strain evidence="1">ATCC30299</strain>
    </source>
</reference>
<evidence type="ECO:0000313" key="1">
    <source>
        <dbReference type="EMBL" id="CAG9311066.1"/>
    </source>
</evidence>
<name>A0AAU9ICF8_9CILI</name>
<accession>A0AAU9ICF8</accession>
<organism evidence="1 2">
    <name type="scientific">Blepharisma stoltei</name>
    <dbReference type="NCBI Taxonomy" id="1481888"/>
    <lineage>
        <taxon>Eukaryota</taxon>
        <taxon>Sar</taxon>
        <taxon>Alveolata</taxon>
        <taxon>Ciliophora</taxon>
        <taxon>Postciliodesmatophora</taxon>
        <taxon>Heterotrichea</taxon>
        <taxon>Heterotrichida</taxon>
        <taxon>Blepharismidae</taxon>
        <taxon>Blepharisma</taxon>
    </lineage>
</organism>
<keyword evidence="2" id="KW-1185">Reference proteome</keyword>
<protein>
    <submittedName>
        <fullName evidence="1">Uncharacterized protein</fullName>
    </submittedName>
</protein>